<keyword evidence="3" id="KW-1185">Reference proteome</keyword>
<gene>
    <name evidence="2" type="ORF">MACH26_24830</name>
</gene>
<dbReference type="Proteomes" id="UP001333710">
    <property type="component" value="Chromosome"/>
</dbReference>
<evidence type="ECO:0000313" key="2">
    <source>
        <dbReference type="EMBL" id="BDX06962.1"/>
    </source>
</evidence>
<dbReference type="EMBL" id="AP027272">
    <property type="protein sequence ID" value="BDX06962.1"/>
    <property type="molecule type" value="Genomic_DNA"/>
</dbReference>
<evidence type="ECO:0008006" key="4">
    <source>
        <dbReference type="Google" id="ProtNLM"/>
    </source>
</evidence>
<accession>A0AA48KSB5</accession>
<organism evidence="2 3">
    <name type="scientific">Planctobacterium marinum</name>
    <dbReference type="NCBI Taxonomy" id="1631968"/>
    <lineage>
        <taxon>Bacteria</taxon>
        <taxon>Pseudomonadati</taxon>
        <taxon>Pseudomonadota</taxon>
        <taxon>Gammaproteobacteria</taxon>
        <taxon>Alteromonadales</taxon>
        <taxon>Alteromonadaceae</taxon>
        <taxon>Planctobacterium</taxon>
    </lineage>
</organism>
<dbReference type="InterPro" id="IPR036116">
    <property type="entry name" value="FN3_sf"/>
</dbReference>
<feature type="signal peptide" evidence="1">
    <location>
        <begin position="1"/>
        <end position="30"/>
    </location>
</feature>
<feature type="chain" id="PRO_5041423043" description="Fibronectin type-III domain-containing protein" evidence="1">
    <location>
        <begin position="31"/>
        <end position="391"/>
    </location>
</feature>
<keyword evidence="1" id="KW-0732">Signal</keyword>
<protein>
    <recommendedName>
        <fullName evidence="4">Fibronectin type-III domain-containing protein</fullName>
    </recommendedName>
</protein>
<dbReference type="KEGG" id="pmaw:MACH26_24830"/>
<reference evidence="2" key="1">
    <citation type="submission" date="2023-01" db="EMBL/GenBank/DDBJ databases">
        <title>Complete genome sequence of Planctobacterium marinum strain Dej080120_11.</title>
        <authorList>
            <person name="Ueki S."/>
            <person name="Maruyama F."/>
        </authorList>
    </citation>
    <scope>NUCLEOTIDE SEQUENCE</scope>
    <source>
        <strain evidence="2">Dej080120_11</strain>
    </source>
</reference>
<name>A0AA48KSB5_9ALTE</name>
<dbReference type="Gene3D" id="2.60.40.10">
    <property type="entry name" value="Immunoglobulins"/>
    <property type="match status" value="2"/>
</dbReference>
<dbReference type="RefSeq" id="WP_338292954.1">
    <property type="nucleotide sequence ID" value="NZ_AP027272.1"/>
</dbReference>
<dbReference type="InterPro" id="IPR013783">
    <property type="entry name" value="Ig-like_fold"/>
</dbReference>
<dbReference type="SUPFAM" id="SSF49265">
    <property type="entry name" value="Fibronectin type III"/>
    <property type="match status" value="2"/>
</dbReference>
<evidence type="ECO:0000313" key="3">
    <source>
        <dbReference type="Proteomes" id="UP001333710"/>
    </source>
</evidence>
<dbReference type="AlphaFoldDB" id="A0AA48KSB5"/>
<evidence type="ECO:0000256" key="1">
    <source>
        <dbReference type="SAM" id="SignalP"/>
    </source>
</evidence>
<proteinExistence type="predicted"/>
<sequence>MSGHSNYFVRGTIAVSLLIASVFVSFSSQAASCGKVTNSSTYWYACDGVRVTQSINTTLSNNSVSDFRVVDDRVVWKYTRRSGSGTTARSESAYYTNLTTGGSITQFTQLANSSFSEDEAVQELQVVGNRAVWRFFDGERNCNTTCRSNYAYYYVCLSDANIYTITDIARQSFSENESIVNFSMNFATDRSSWTYFDGRNSYSRQKTLASCNPQIQLDKPYAPRVSVSGRTVTLNWTAVPNAESYKRQVSVNGGPWKNTYVLTGTSKTYYNYAYGTYKYRLSACIGDNCSSWSNASNTITVSESGLSAPSSVSASVSNRTVTLNWSSVANADWYEREVSVNGGAWKNNYVLNGTSKTYFSYAYGTYRYRLRACNNSACSSSWTYSNTITVK</sequence>